<dbReference type="CDD" id="cd00038">
    <property type="entry name" value="CAP_ED"/>
    <property type="match status" value="1"/>
</dbReference>
<keyword evidence="1" id="KW-0813">Transport</keyword>
<evidence type="ECO:0000256" key="3">
    <source>
        <dbReference type="ARBA" id="ARBA00022840"/>
    </source>
</evidence>
<dbReference type="Gene3D" id="2.60.120.10">
    <property type="entry name" value="Jelly Rolls"/>
    <property type="match status" value="1"/>
</dbReference>
<evidence type="ECO:0000313" key="6">
    <source>
        <dbReference type="EMBL" id="PDW04285.1"/>
    </source>
</evidence>
<dbReference type="CDD" id="cd03255">
    <property type="entry name" value="ABC_MJ0796_LolCDE_FtsE"/>
    <property type="match status" value="1"/>
</dbReference>
<evidence type="ECO:0000256" key="1">
    <source>
        <dbReference type="ARBA" id="ARBA00022448"/>
    </source>
</evidence>
<dbReference type="SUPFAM" id="SSF51206">
    <property type="entry name" value="cAMP-binding domain-like"/>
    <property type="match status" value="1"/>
</dbReference>
<dbReference type="Pfam" id="PF00005">
    <property type="entry name" value="ABC_tran"/>
    <property type="match status" value="1"/>
</dbReference>
<reference evidence="7" key="1">
    <citation type="submission" date="2017-08" db="EMBL/GenBank/DDBJ databases">
        <authorList>
            <person name="Grouzdev D.S."/>
            <person name="Gaisin V.A."/>
            <person name="Rysina M.S."/>
            <person name="Gorlenko V.M."/>
        </authorList>
    </citation>
    <scope>NUCLEOTIDE SEQUENCE [LARGE SCALE GENOMIC DNA]</scope>
    <source>
        <strain evidence="7">Kir15-3F</strain>
    </source>
</reference>
<dbReference type="Pfam" id="PF00027">
    <property type="entry name" value="cNMP_binding"/>
    <property type="match status" value="1"/>
</dbReference>
<dbReference type="PANTHER" id="PTHR24220:SF86">
    <property type="entry name" value="ABC TRANSPORTER ABCH.1"/>
    <property type="match status" value="1"/>
</dbReference>
<dbReference type="InterPro" id="IPR018488">
    <property type="entry name" value="cNMP-bd_CS"/>
</dbReference>
<dbReference type="Proteomes" id="UP000220527">
    <property type="component" value="Unassembled WGS sequence"/>
</dbReference>
<dbReference type="OrthoDB" id="9804270at2"/>
<dbReference type="InterPro" id="IPR017871">
    <property type="entry name" value="ABC_transporter-like_CS"/>
</dbReference>
<name>A0A2A6RMY4_9CHLR</name>
<proteinExistence type="predicted"/>
<dbReference type="GO" id="GO:0005886">
    <property type="term" value="C:plasma membrane"/>
    <property type="evidence" value="ECO:0007669"/>
    <property type="project" value="TreeGrafter"/>
</dbReference>
<dbReference type="InterPro" id="IPR014710">
    <property type="entry name" value="RmlC-like_jellyroll"/>
</dbReference>
<sequence>MFKGWFTRRGARDAKNAVPSSHLIDLRNIVKTFESAAGSFTALKGVSLTVDRGEFVAVIGKSGSGKSTLINMVTGIDRPTSGEVFVGGTPVHTLSEGQMSVWRGKNLGIIFQFFQLLPSLSVIENVMLPMDFCNMYRPRERRERAMMLLEQVEMTENAHKLPSAISGGQQQRVAIARALANDPPILIADEPTGNLDSKTAEAVFRLFEELVAAEKTIVMVTHDNDLARRASRSVIVADGEIVNQYLAQALPRLSLDQLITVTRQLDRLSFAPGQPIVHQGNPADYFYVITRGQVEVIIDQPGGGELVAEVLNQGQYFGELGLLDADGMRRATVRAAHAGDEVEVVALDRAEFHAMLDACERTRADVEQVAGQRRSNGMAA</sequence>
<dbReference type="InterPro" id="IPR003593">
    <property type="entry name" value="AAA+_ATPase"/>
</dbReference>
<dbReference type="PROSITE" id="PS00211">
    <property type="entry name" value="ABC_TRANSPORTER_1"/>
    <property type="match status" value="1"/>
</dbReference>
<protein>
    <submittedName>
        <fullName evidence="6">Cyclic nucleotide-binding protein</fullName>
    </submittedName>
</protein>
<dbReference type="GO" id="GO:0016887">
    <property type="term" value="F:ATP hydrolysis activity"/>
    <property type="evidence" value="ECO:0007669"/>
    <property type="project" value="InterPro"/>
</dbReference>
<feature type="domain" description="Cyclic nucleotide-binding" evidence="4">
    <location>
        <begin position="249"/>
        <end position="356"/>
    </location>
</feature>
<evidence type="ECO:0000259" key="5">
    <source>
        <dbReference type="PROSITE" id="PS50893"/>
    </source>
</evidence>
<dbReference type="InterPro" id="IPR027417">
    <property type="entry name" value="P-loop_NTPase"/>
</dbReference>
<evidence type="ECO:0000313" key="7">
    <source>
        <dbReference type="Proteomes" id="UP000220527"/>
    </source>
</evidence>
<dbReference type="RefSeq" id="WP_097642868.1">
    <property type="nucleotide sequence ID" value="NZ_NQWI01000012.1"/>
</dbReference>
<dbReference type="AlphaFoldDB" id="A0A2A6RMY4"/>
<dbReference type="PROSITE" id="PS50042">
    <property type="entry name" value="CNMP_BINDING_3"/>
    <property type="match status" value="1"/>
</dbReference>
<dbReference type="GO" id="GO:0098796">
    <property type="term" value="C:membrane protein complex"/>
    <property type="evidence" value="ECO:0007669"/>
    <property type="project" value="UniProtKB-ARBA"/>
</dbReference>
<accession>A0A2A6RMY4</accession>
<feature type="domain" description="ABC transporter" evidence="5">
    <location>
        <begin position="24"/>
        <end position="263"/>
    </location>
</feature>
<dbReference type="InterPro" id="IPR015854">
    <property type="entry name" value="ABC_transpr_LolD-like"/>
</dbReference>
<organism evidence="6 7">
    <name type="scientific">Candidatus Viridilinea mediisalina</name>
    <dbReference type="NCBI Taxonomy" id="2024553"/>
    <lineage>
        <taxon>Bacteria</taxon>
        <taxon>Bacillati</taxon>
        <taxon>Chloroflexota</taxon>
        <taxon>Chloroflexia</taxon>
        <taxon>Chloroflexales</taxon>
        <taxon>Chloroflexineae</taxon>
        <taxon>Oscillochloridaceae</taxon>
        <taxon>Candidatus Viridilinea</taxon>
    </lineage>
</organism>
<dbReference type="Gene3D" id="3.40.50.300">
    <property type="entry name" value="P-loop containing nucleotide triphosphate hydrolases"/>
    <property type="match status" value="1"/>
</dbReference>
<dbReference type="FunFam" id="3.40.50.300:FF:000032">
    <property type="entry name" value="Export ABC transporter ATP-binding protein"/>
    <property type="match status" value="1"/>
</dbReference>
<dbReference type="EMBL" id="NQWI01000012">
    <property type="protein sequence ID" value="PDW04285.1"/>
    <property type="molecule type" value="Genomic_DNA"/>
</dbReference>
<dbReference type="SUPFAM" id="SSF52540">
    <property type="entry name" value="P-loop containing nucleoside triphosphate hydrolases"/>
    <property type="match status" value="1"/>
</dbReference>
<keyword evidence="3" id="KW-0067">ATP-binding</keyword>
<dbReference type="PROSITE" id="PS00888">
    <property type="entry name" value="CNMP_BINDING_1"/>
    <property type="match status" value="1"/>
</dbReference>
<dbReference type="InterPro" id="IPR003439">
    <property type="entry name" value="ABC_transporter-like_ATP-bd"/>
</dbReference>
<dbReference type="InterPro" id="IPR000595">
    <property type="entry name" value="cNMP-bd_dom"/>
</dbReference>
<comment type="caution">
    <text evidence="6">The sequence shown here is derived from an EMBL/GenBank/DDBJ whole genome shotgun (WGS) entry which is preliminary data.</text>
</comment>
<dbReference type="PANTHER" id="PTHR24220">
    <property type="entry name" value="IMPORT ATP-BINDING PROTEIN"/>
    <property type="match status" value="1"/>
</dbReference>
<dbReference type="GO" id="GO:0005524">
    <property type="term" value="F:ATP binding"/>
    <property type="evidence" value="ECO:0007669"/>
    <property type="project" value="UniProtKB-KW"/>
</dbReference>
<evidence type="ECO:0000259" key="4">
    <source>
        <dbReference type="PROSITE" id="PS50042"/>
    </source>
</evidence>
<keyword evidence="2" id="KW-0547">Nucleotide-binding</keyword>
<gene>
    <name evidence="6" type="ORF">CJ255_04340</name>
</gene>
<evidence type="ECO:0000256" key="2">
    <source>
        <dbReference type="ARBA" id="ARBA00022741"/>
    </source>
</evidence>
<keyword evidence="7" id="KW-1185">Reference proteome</keyword>
<dbReference type="InterPro" id="IPR018490">
    <property type="entry name" value="cNMP-bd_dom_sf"/>
</dbReference>
<dbReference type="PRINTS" id="PR00103">
    <property type="entry name" value="CAMPKINASE"/>
</dbReference>
<dbReference type="InterPro" id="IPR017911">
    <property type="entry name" value="MacB-like_ATP-bd"/>
</dbReference>
<dbReference type="SMART" id="SM00382">
    <property type="entry name" value="AAA"/>
    <property type="match status" value="1"/>
</dbReference>
<dbReference type="SMART" id="SM00100">
    <property type="entry name" value="cNMP"/>
    <property type="match status" value="1"/>
</dbReference>
<dbReference type="GO" id="GO:0022857">
    <property type="term" value="F:transmembrane transporter activity"/>
    <property type="evidence" value="ECO:0007669"/>
    <property type="project" value="TreeGrafter"/>
</dbReference>
<dbReference type="PROSITE" id="PS50893">
    <property type="entry name" value="ABC_TRANSPORTER_2"/>
    <property type="match status" value="1"/>
</dbReference>